<keyword evidence="3" id="KW-1185">Reference proteome</keyword>
<organism evidence="2 3">
    <name type="scientific">Azohydromonas lata</name>
    <dbReference type="NCBI Taxonomy" id="45677"/>
    <lineage>
        <taxon>Bacteria</taxon>
        <taxon>Pseudomonadati</taxon>
        <taxon>Pseudomonadota</taxon>
        <taxon>Betaproteobacteria</taxon>
        <taxon>Burkholderiales</taxon>
        <taxon>Sphaerotilaceae</taxon>
        <taxon>Azohydromonas</taxon>
    </lineage>
</organism>
<dbReference type="InterPro" id="IPR011990">
    <property type="entry name" value="TPR-like_helical_dom_sf"/>
</dbReference>
<name>A0ABU5IS44_9BURK</name>
<proteinExistence type="predicted"/>
<comment type="caution">
    <text evidence="2">The sequence shown here is derived from an EMBL/GenBank/DDBJ whole genome shotgun (WGS) entry which is preliminary data.</text>
</comment>
<reference evidence="2 3" key="1">
    <citation type="submission" date="2023-11" db="EMBL/GenBank/DDBJ databases">
        <title>Draft genome of Azohydromonas lata strain H1 (DSM1123), a polyhydroxyalkanoate producer.</title>
        <authorList>
            <person name="Traversa D."/>
            <person name="D'Addabbo P."/>
            <person name="Pazzani C."/>
            <person name="Manzari C."/>
            <person name="Chiara M."/>
            <person name="Scrascia M."/>
        </authorList>
    </citation>
    <scope>NUCLEOTIDE SEQUENCE [LARGE SCALE GENOMIC DNA]</scope>
    <source>
        <strain evidence="2 3">H1</strain>
    </source>
</reference>
<dbReference type="Gene3D" id="1.25.40.10">
    <property type="entry name" value="Tetratricopeptide repeat domain"/>
    <property type="match status" value="2"/>
</dbReference>
<evidence type="ECO:0000256" key="1">
    <source>
        <dbReference type="SAM" id="MobiDB-lite"/>
    </source>
</evidence>
<accession>A0ABU5IS44</accession>
<sequence length="291" mass="29870">APASAPALVPVVASPSKPRPLPAGDKAAGAQGLAPVAQAAPIAQAVPVAQAAPALAGALPASAAVPAAPAQAAETPVRPAPRAVAGKTFSPRQLAARQLAEAVALEQQGRLEEAKAPLQRSLEASAQDVQARKMLARLQLDTGRADEARALLLEGRRLHPEDADLTLALARLMVEGGDAAGALQLLEAQVAQAGDEPQYHALLAALQLRAQRYEAAVPNYLVALRADPANVSWLVGVGVALERVGQVADALEAYRRADGAANLPPETAAFLAERLARLRPPAAPRGQLVAR</sequence>
<dbReference type="EMBL" id="JAXOJX010000142">
    <property type="protein sequence ID" value="MDZ5461688.1"/>
    <property type="molecule type" value="Genomic_DNA"/>
</dbReference>
<protein>
    <submittedName>
        <fullName evidence="2">Tetratricopeptide repeat protein</fullName>
    </submittedName>
</protein>
<dbReference type="SUPFAM" id="SSF48452">
    <property type="entry name" value="TPR-like"/>
    <property type="match status" value="1"/>
</dbReference>
<dbReference type="InterPro" id="IPR019734">
    <property type="entry name" value="TPR_rpt"/>
</dbReference>
<dbReference type="Pfam" id="PF14559">
    <property type="entry name" value="TPR_19"/>
    <property type="match status" value="1"/>
</dbReference>
<gene>
    <name evidence="2" type="ORF">SM757_34450</name>
</gene>
<evidence type="ECO:0000313" key="2">
    <source>
        <dbReference type="EMBL" id="MDZ5461688.1"/>
    </source>
</evidence>
<dbReference type="RefSeq" id="WP_322468783.1">
    <property type="nucleotide sequence ID" value="NZ_JAXOJX010000142.1"/>
</dbReference>
<dbReference type="Proteomes" id="UP001293718">
    <property type="component" value="Unassembled WGS sequence"/>
</dbReference>
<dbReference type="SMART" id="SM00028">
    <property type="entry name" value="TPR"/>
    <property type="match status" value="3"/>
</dbReference>
<feature type="region of interest" description="Disordered" evidence="1">
    <location>
        <begin position="1"/>
        <end position="29"/>
    </location>
</feature>
<feature type="compositionally biased region" description="Low complexity" evidence="1">
    <location>
        <begin position="1"/>
        <end position="16"/>
    </location>
</feature>
<feature type="non-terminal residue" evidence="2">
    <location>
        <position position="1"/>
    </location>
</feature>
<evidence type="ECO:0000313" key="3">
    <source>
        <dbReference type="Proteomes" id="UP001293718"/>
    </source>
</evidence>